<evidence type="ECO:0000256" key="3">
    <source>
        <dbReference type="PIRNR" id="PIRNR029218"/>
    </source>
</evidence>
<evidence type="ECO:0000256" key="1">
    <source>
        <dbReference type="ARBA" id="ARBA00006226"/>
    </source>
</evidence>
<evidence type="ECO:0000313" key="4">
    <source>
        <dbReference type="EMBL" id="MBL3656143.1"/>
    </source>
</evidence>
<dbReference type="InterPro" id="IPR051803">
    <property type="entry name" value="TA_system_RelE-like_toxin"/>
</dbReference>
<organism evidence="4 5">
    <name type="scientific">Fulvivirga sediminis</name>
    <dbReference type="NCBI Taxonomy" id="2803949"/>
    <lineage>
        <taxon>Bacteria</taxon>
        <taxon>Pseudomonadati</taxon>
        <taxon>Bacteroidota</taxon>
        <taxon>Cytophagia</taxon>
        <taxon>Cytophagales</taxon>
        <taxon>Fulvivirgaceae</taxon>
        <taxon>Fulvivirga</taxon>
    </lineage>
</organism>
<keyword evidence="5" id="KW-1185">Reference proteome</keyword>
<sequence length="98" mass="12108">MSKYRLTNLAVQDLSDIWNYTYHRWSERQADNYYEQLTNTFEYIATNQRQGRNYEGIRRDLFGIKVNRHIVFYRMISNELVEITRILHEQMDLKNRLK</sequence>
<dbReference type="PANTHER" id="PTHR33755">
    <property type="entry name" value="TOXIN PARE1-RELATED"/>
    <property type="match status" value="1"/>
</dbReference>
<dbReference type="PANTHER" id="PTHR33755:SF9">
    <property type="entry name" value="TOXIN PARE1"/>
    <property type="match status" value="1"/>
</dbReference>
<dbReference type="RefSeq" id="WP_202243937.1">
    <property type="nucleotide sequence ID" value="NZ_JAESIY010000004.1"/>
</dbReference>
<dbReference type="InterPro" id="IPR035093">
    <property type="entry name" value="RelE/ParE_toxin_dom_sf"/>
</dbReference>
<dbReference type="PIRSF" id="PIRSF029218">
    <property type="entry name" value="ParE"/>
    <property type="match status" value="1"/>
</dbReference>
<name>A0A937F8U0_9BACT</name>
<evidence type="ECO:0000256" key="2">
    <source>
        <dbReference type="ARBA" id="ARBA00022649"/>
    </source>
</evidence>
<dbReference type="EMBL" id="JAESIY010000004">
    <property type="protein sequence ID" value="MBL3656143.1"/>
    <property type="molecule type" value="Genomic_DNA"/>
</dbReference>
<reference evidence="4" key="1">
    <citation type="submission" date="2021-01" db="EMBL/GenBank/DDBJ databases">
        <title>Fulvivirga kasyanovii gen. nov., sp nov., a novel member of the phylum Bacteroidetes isolated from seawater in a mussel farm.</title>
        <authorList>
            <person name="Zhao L.-H."/>
            <person name="Wang Z.-J."/>
        </authorList>
    </citation>
    <scope>NUCLEOTIDE SEQUENCE</scope>
    <source>
        <strain evidence="4">2943</strain>
    </source>
</reference>
<comment type="similarity">
    <text evidence="1 3">Belongs to the RelE toxin family.</text>
</comment>
<evidence type="ECO:0000313" key="5">
    <source>
        <dbReference type="Proteomes" id="UP000659388"/>
    </source>
</evidence>
<dbReference type="Pfam" id="PF05016">
    <property type="entry name" value="ParE_toxin"/>
    <property type="match status" value="1"/>
</dbReference>
<gene>
    <name evidence="4" type="ORF">JL102_08380</name>
</gene>
<keyword evidence="2" id="KW-1277">Toxin-antitoxin system</keyword>
<dbReference type="InterPro" id="IPR007712">
    <property type="entry name" value="RelE/ParE_toxin"/>
</dbReference>
<dbReference type="Proteomes" id="UP000659388">
    <property type="component" value="Unassembled WGS sequence"/>
</dbReference>
<dbReference type="AlphaFoldDB" id="A0A937F8U0"/>
<dbReference type="InterPro" id="IPR028344">
    <property type="entry name" value="ParE1/4"/>
</dbReference>
<protein>
    <recommendedName>
        <fullName evidence="3">Toxin</fullName>
    </recommendedName>
</protein>
<accession>A0A937F8U0</accession>
<dbReference type="Gene3D" id="3.30.2310.20">
    <property type="entry name" value="RelE-like"/>
    <property type="match status" value="1"/>
</dbReference>
<proteinExistence type="inferred from homology"/>
<comment type="caution">
    <text evidence="4">The sequence shown here is derived from an EMBL/GenBank/DDBJ whole genome shotgun (WGS) entry which is preliminary data.</text>
</comment>